<evidence type="ECO:0000313" key="5">
    <source>
        <dbReference type="Proteomes" id="UP001149074"/>
    </source>
</evidence>
<keyword evidence="1" id="KW-0862">Zinc</keyword>
<dbReference type="GO" id="GO:0008270">
    <property type="term" value="F:zinc ion binding"/>
    <property type="evidence" value="ECO:0007669"/>
    <property type="project" value="UniProtKB-KW"/>
</dbReference>
<feature type="domain" description="CCHC-type" evidence="3">
    <location>
        <begin position="166"/>
        <end position="181"/>
    </location>
</feature>
<reference evidence="4" key="2">
    <citation type="journal article" date="2023" name="IMA Fungus">
        <title>Comparative genomic study of the Penicillium genus elucidates a diverse pangenome and 15 lateral gene transfer events.</title>
        <authorList>
            <person name="Petersen C."/>
            <person name="Sorensen T."/>
            <person name="Nielsen M.R."/>
            <person name="Sondergaard T.E."/>
            <person name="Sorensen J.L."/>
            <person name="Fitzpatrick D.A."/>
            <person name="Frisvad J.C."/>
            <person name="Nielsen K.L."/>
        </authorList>
    </citation>
    <scope>NUCLEOTIDE SEQUENCE</scope>
    <source>
        <strain evidence="4">IBT 30761</strain>
    </source>
</reference>
<dbReference type="Proteomes" id="UP001149074">
    <property type="component" value="Unassembled WGS sequence"/>
</dbReference>
<name>A0A9W9JV67_9EURO</name>
<feature type="domain" description="CCHC-type" evidence="3">
    <location>
        <begin position="341"/>
        <end position="355"/>
    </location>
</feature>
<feature type="domain" description="CCHC-type" evidence="3">
    <location>
        <begin position="43"/>
        <end position="58"/>
    </location>
</feature>
<keyword evidence="5" id="KW-1185">Reference proteome</keyword>
<dbReference type="OrthoDB" id="8026949at2759"/>
<feature type="compositionally biased region" description="Basic and acidic residues" evidence="2">
    <location>
        <begin position="506"/>
        <end position="529"/>
    </location>
</feature>
<keyword evidence="1" id="KW-0479">Metal-binding</keyword>
<evidence type="ECO:0000256" key="2">
    <source>
        <dbReference type="SAM" id="MobiDB-lite"/>
    </source>
</evidence>
<evidence type="ECO:0000259" key="3">
    <source>
        <dbReference type="PROSITE" id="PS50158"/>
    </source>
</evidence>
<dbReference type="AlphaFoldDB" id="A0A9W9JV67"/>
<feature type="domain" description="CCHC-type" evidence="3">
    <location>
        <begin position="99"/>
        <end position="114"/>
    </location>
</feature>
<protein>
    <submittedName>
        <fullName evidence="4">Zinc knuckle CX2CX4HX4C</fullName>
    </submittedName>
</protein>
<evidence type="ECO:0000256" key="1">
    <source>
        <dbReference type="PROSITE-ProRule" id="PRU00047"/>
    </source>
</evidence>
<feature type="domain" description="CCHC-type" evidence="3">
    <location>
        <begin position="122"/>
        <end position="136"/>
    </location>
</feature>
<dbReference type="GeneID" id="81363266"/>
<feature type="region of interest" description="Disordered" evidence="2">
    <location>
        <begin position="474"/>
        <end position="529"/>
    </location>
</feature>
<feature type="domain" description="CCHC-type" evidence="3">
    <location>
        <begin position="313"/>
        <end position="329"/>
    </location>
</feature>
<reference evidence="4" key="1">
    <citation type="submission" date="2022-11" db="EMBL/GenBank/DDBJ databases">
        <authorList>
            <person name="Petersen C."/>
        </authorList>
    </citation>
    <scope>NUCLEOTIDE SEQUENCE</scope>
    <source>
        <strain evidence="4">IBT 30761</strain>
    </source>
</reference>
<dbReference type="SMART" id="SM00343">
    <property type="entry name" value="ZnF_C2HC"/>
    <property type="match status" value="12"/>
</dbReference>
<feature type="domain" description="CCHC-type" evidence="3">
    <location>
        <begin position="413"/>
        <end position="428"/>
    </location>
</feature>
<accession>A0A9W9JV67</accession>
<dbReference type="InterPro" id="IPR001878">
    <property type="entry name" value="Znf_CCHC"/>
</dbReference>
<evidence type="ECO:0000313" key="4">
    <source>
        <dbReference type="EMBL" id="KAJ5082753.1"/>
    </source>
</evidence>
<comment type="caution">
    <text evidence="4">The sequence shown here is derived from an EMBL/GenBank/DDBJ whole genome shotgun (WGS) entry which is preliminary data.</text>
</comment>
<feature type="domain" description="CCHC-type" evidence="3">
    <location>
        <begin position="365"/>
        <end position="380"/>
    </location>
</feature>
<dbReference type="Pfam" id="PF00098">
    <property type="entry name" value="zf-CCHC"/>
    <property type="match status" value="10"/>
</dbReference>
<dbReference type="GO" id="GO:0003676">
    <property type="term" value="F:nucleic acid binding"/>
    <property type="evidence" value="ECO:0007669"/>
    <property type="project" value="InterPro"/>
</dbReference>
<dbReference type="SUPFAM" id="SSF57756">
    <property type="entry name" value="Retrovirus zinc finger-like domains"/>
    <property type="match status" value="6"/>
</dbReference>
<dbReference type="PROSITE" id="PS50158">
    <property type="entry name" value="ZF_CCHC"/>
    <property type="match status" value="11"/>
</dbReference>
<proteinExistence type="predicted"/>
<dbReference type="PANTHER" id="PTHR23002">
    <property type="entry name" value="ZINC FINGER CCHC DOMAIN CONTAINING PROTEIN"/>
    <property type="match status" value="1"/>
</dbReference>
<feature type="region of interest" description="Disordered" evidence="2">
    <location>
        <begin position="1"/>
        <end position="25"/>
    </location>
</feature>
<dbReference type="InterPro" id="IPR036875">
    <property type="entry name" value="Znf_CCHC_sf"/>
</dbReference>
<keyword evidence="1" id="KW-0863">Zinc-finger</keyword>
<feature type="domain" description="CCHC-type" evidence="3">
    <location>
        <begin position="389"/>
        <end position="404"/>
    </location>
</feature>
<sequence>MSSWKTNPEDAGDDRWPSPNGPGDEYEVKTIHGKFTGGGDVACRICGQLDHFARNCPNADSGPGSYGGHGSYGSHDSYGRHDTYCGHDTYGGLGAEGTCYNCGEEGHNKADCPQPRKLVGACFNCGEEGHNKSDCPHPRVFKGTCRMCGQEGHPAASCPEKPVDICRNCGGEGHLSKDCKENRKFNLNNVPDKLPGEAWAMMKAASDARDMTDFRDAFQVYSKACPDETFATIAQKMQAENFNIYIIGLEKPSEDVISLIDLQGQLGREYVVGFYYSPKAHRFNLRDRWPATPEENLERLQNAGFPYDRGVPKCRNCGEMGHTARGCKSERIPTADRAEIKCSNCDEVGHRMRDCTMPRKNKFACRNCGSEDHQARDCTEPRSAADVECRRCGEQGHFAKDCPNESQREPRTCRNCGSTDHLARDCDQPRVMKCRNCDECKLGHSARECPEPKDWSRVKCNRCGEMGHTVTRCPQPEDYQVPGSPVSVGSNPDTRGYEGGSSWNDAKVDEMSGRLEDARLDDDHPGVEW</sequence>
<dbReference type="EMBL" id="JAPQKI010000011">
    <property type="protein sequence ID" value="KAJ5082753.1"/>
    <property type="molecule type" value="Genomic_DNA"/>
</dbReference>
<feature type="domain" description="CCHC-type" evidence="3">
    <location>
        <begin position="145"/>
        <end position="160"/>
    </location>
</feature>
<feature type="domain" description="CCHC-type" evidence="3">
    <location>
        <begin position="459"/>
        <end position="475"/>
    </location>
</feature>
<dbReference type="RefSeq" id="XP_056469275.1">
    <property type="nucleotide sequence ID" value="XM_056624287.1"/>
</dbReference>
<dbReference type="Gene3D" id="4.10.60.10">
    <property type="entry name" value="Zinc finger, CCHC-type"/>
    <property type="match status" value="7"/>
</dbReference>
<gene>
    <name evidence="4" type="ORF">N7532_011796</name>
</gene>
<dbReference type="InterPro" id="IPR051714">
    <property type="entry name" value="Znf_CCHC_NABP"/>
</dbReference>
<organism evidence="4 5">
    <name type="scientific">Penicillium argentinense</name>
    <dbReference type="NCBI Taxonomy" id="1131581"/>
    <lineage>
        <taxon>Eukaryota</taxon>
        <taxon>Fungi</taxon>
        <taxon>Dikarya</taxon>
        <taxon>Ascomycota</taxon>
        <taxon>Pezizomycotina</taxon>
        <taxon>Eurotiomycetes</taxon>
        <taxon>Eurotiomycetidae</taxon>
        <taxon>Eurotiales</taxon>
        <taxon>Aspergillaceae</taxon>
        <taxon>Penicillium</taxon>
    </lineage>
</organism>